<comment type="caution">
    <text evidence="20">The sequence shown here is derived from an EMBL/GenBank/DDBJ whole genome shotgun (WGS) entry which is preliminary data.</text>
</comment>
<evidence type="ECO:0000256" key="11">
    <source>
        <dbReference type="ARBA" id="ARBA00023157"/>
    </source>
</evidence>
<evidence type="ECO:0000256" key="10">
    <source>
        <dbReference type="ARBA" id="ARBA00023136"/>
    </source>
</evidence>
<dbReference type="CDD" id="cd02123">
    <property type="entry name" value="PA_C_RZF_like"/>
    <property type="match status" value="1"/>
</dbReference>
<keyword evidence="10 18" id="KW-0472">Membrane</keyword>
<keyword evidence="5" id="KW-0732">Signal</keyword>
<evidence type="ECO:0000256" key="4">
    <source>
        <dbReference type="ARBA" id="ARBA00022723"/>
    </source>
</evidence>
<evidence type="ECO:0000256" key="3">
    <source>
        <dbReference type="ARBA" id="ARBA00022692"/>
    </source>
</evidence>
<accession>A0A0K9P613</accession>
<dbReference type="InterPro" id="IPR046450">
    <property type="entry name" value="PA_dom_sf"/>
</dbReference>
<keyword evidence="12" id="KW-0325">Glycoprotein</keyword>
<dbReference type="PANTHER" id="PTHR47168">
    <property type="entry name" value="RING ZINC FINGER DOMAIN SUPERFAMILY PROTEIN-RELATED"/>
    <property type="match status" value="1"/>
</dbReference>
<keyword evidence="4" id="KW-0479">Metal-binding</keyword>
<dbReference type="Gene3D" id="3.50.30.30">
    <property type="match status" value="1"/>
</dbReference>
<gene>
    <name evidence="20" type="ORF">ZOSMA_3G00860</name>
</gene>
<feature type="compositionally biased region" description="Polar residues" evidence="17">
    <location>
        <begin position="333"/>
        <end position="351"/>
    </location>
</feature>
<evidence type="ECO:0000256" key="6">
    <source>
        <dbReference type="ARBA" id="ARBA00022771"/>
    </source>
</evidence>
<keyword evidence="1" id="KW-0813">Transport</keyword>
<evidence type="ECO:0000256" key="18">
    <source>
        <dbReference type="SAM" id="Phobius"/>
    </source>
</evidence>
<evidence type="ECO:0000256" key="12">
    <source>
        <dbReference type="ARBA" id="ARBA00023180"/>
    </source>
</evidence>
<dbReference type="GO" id="GO:0005737">
    <property type="term" value="C:cytoplasm"/>
    <property type="evidence" value="ECO:0000318"/>
    <property type="project" value="GO_Central"/>
</dbReference>
<dbReference type="FunFam" id="3.50.30.30:FF:000020">
    <property type="entry name" value="Receptor homology region transmembrane domain-and RING domain-containing protein 2"/>
    <property type="match status" value="1"/>
</dbReference>
<protein>
    <recommendedName>
        <fullName evidence="19">RING-type domain-containing protein</fullName>
    </recommendedName>
</protein>
<evidence type="ECO:0000313" key="20">
    <source>
        <dbReference type="EMBL" id="KMZ63605.1"/>
    </source>
</evidence>
<comment type="subcellular location">
    <subcellularLocation>
        <location evidence="13">Endomembrane system</location>
        <topology evidence="13">Single-pass type I membrane protein</topology>
    </subcellularLocation>
    <subcellularLocation>
        <location evidence="14">Prevacuolar compartment membrane</location>
    </subcellularLocation>
    <subcellularLocation>
        <location evidence="15">Protein storage vacuole membrane</location>
    </subcellularLocation>
</comment>
<dbReference type="Pfam" id="PF02225">
    <property type="entry name" value="PA"/>
    <property type="match status" value="1"/>
</dbReference>
<evidence type="ECO:0000259" key="19">
    <source>
        <dbReference type="PROSITE" id="PS50089"/>
    </source>
</evidence>
<evidence type="ECO:0000256" key="7">
    <source>
        <dbReference type="ARBA" id="ARBA00022833"/>
    </source>
</evidence>
<evidence type="ECO:0000313" key="21">
    <source>
        <dbReference type="Proteomes" id="UP000036987"/>
    </source>
</evidence>
<dbReference type="InterPro" id="IPR044744">
    <property type="entry name" value="ZNRF4/RNF13/RNF167_PA"/>
</dbReference>
<name>A0A0K9P613_ZOSMR</name>
<keyword evidence="2" id="KW-0926">Vacuole</keyword>
<feature type="transmembrane region" description="Helical" evidence="18">
    <location>
        <begin position="172"/>
        <end position="193"/>
    </location>
</feature>
<keyword evidence="7" id="KW-0862">Zinc</keyword>
<dbReference type="SUPFAM" id="SSF52025">
    <property type="entry name" value="PA domain"/>
    <property type="match status" value="1"/>
</dbReference>
<dbReference type="GO" id="GO:0008270">
    <property type="term" value="F:zinc ion binding"/>
    <property type="evidence" value="ECO:0007669"/>
    <property type="project" value="UniProtKB-KW"/>
</dbReference>
<dbReference type="SMART" id="SM00184">
    <property type="entry name" value="RING"/>
    <property type="match status" value="1"/>
</dbReference>
<feature type="region of interest" description="Disordered" evidence="17">
    <location>
        <begin position="333"/>
        <end position="409"/>
    </location>
</feature>
<reference evidence="21" key="1">
    <citation type="journal article" date="2016" name="Nature">
        <title>The genome of the seagrass Zostera marina reveals angiosperm adaptation to the sea.</title>
        <authorList>
            <person name="Olsen J.L."/>
            <person name="Rouze P."/>
            <person name="Verhelst B."/>
            <person name="Lin Y.-C."/>
            <person name="Bayer T."/>
            <person name="Collen J."/>
            <person name="Dattolo E."/>
            <person name="De Paoli E."/>
            <person name="Dittami S."/>
            <person name="Maumus F."/>
            <person name="Michel G."/>
            <person name="Kersting A."/>
            <person name="Lauritano C."/>
            <person name="Lohaus R."/>
            <person name="Toepel M."/>
            <person name="Tonon T."/>
            <person name="Vanneste K."/>
            <person name="Amirebrahimi M."/>
            <person name="Brakel J."/>
            <person name="Bostroem C."/>
            <person name="Chovatia M."/>
            <person name="Grimwood J."/>
            <person name="Jenkins J.W."/>
            <person name="Jueterbock A."/>
            <person name="Mraz A."/>
            <person name="Stam W.T."/>
            <person name="Tice H."/>
            <person name="Bornberg-Bauer E."/>
            <person name="Green P.J."/>
            <person name="Pearson G.A."/>
            <person name="Procaccini G."/>
            <person name="Duarte C.M."/>
            <person name="Schmutz J."/>
            <person name="Reusch T.B.H."/>
            <person name="Van de Peer Y."/>
        </authorList>
    </citation>
    <scope>NUCLEOTIDE SEQUENCE [LARGE SCALE GENOMIC DNA]</scope>
    <source>
        <strain evidence="21">cv. Finnish</strain>
    </source>
</reference>
<dbReference type="PROSITE" id="PS50089">
    <property type="entry name" value="ZF_RING_2"/>
    <property type="match status" value="1"/>
</dbReference>
<evidence type="ECO:0000256" key="2">
    <source>
        <dbReference type="ARBA" id="ARBA00022554"/>
    </source>
</evidence>
<dbReference type="SUPFAM" id="SSF57850">
    <property type="entry name" value="RING/U-box"/>
    <property type="match status" value="1"/>
</dbReference>
<evidence type="ECO:0000256" key="14">
    <source>
        <dbReference type="ARBA" id="ARBA00046293"/>
    </source>
</evidence>
<sequence>MRLRGLKCIIGYLFCVVPLFMIDLAVGSLMGNFVLYMKDNTSISWDELEARFTPRIQSSECGVVYSANPLDACSPLTNTIVDDSKSSFALIVRGGCSFDEKVRSAQNAGFNLAIIYDNEYNEPLISMSGSSAHVNIYAVFISKASAELLNKYKDLGSHVCITSLYTESSSTIAIVTFIILIAIACVIFTFYFVHRQHVRQENGQQLRPHRVPESHGMSDQLVKTLPSLMFTTVLEDNCTSTTCAICLDDYKFGENLRILPCYHKFHAFCVDSWLTSWRTFCPICKRDARVSINIPPASECTPLLSSVHGSPSQSSSASVSSAIQIGMPYRYPSPSSRNHSLARSTPQFEYHSNSSSLSNSRHSNGSILEFGNLPSSSQQSSHSLRYPPRSPAISRMTSPNTNSMGYGSSPVYLIDSSSTRWPTHLSRSFGHEGSPDR</sequence>
<evidence type="ECO:0000256" key="16">
    <source>
        <dbReference type="PROSITE-ProRule" id="PRU00175"/>
    </source>
</evidence>
<evidence type="ECO:0000256" key="1">
    <source>
        <dbReference type="ARBA" id="ARBA00022448"/>
    </source>
</evidence>
<dbReference type="Proteomes" id="UP000036987">
    <property type="component" value="Unassembled WGS sequence"/>
</dbReference>
<keyword evidence="6 16" id="KW-0863">Zinc-finger</keyword>
<evidence type="ECO:0000256" key="8">
    <source>
        <dbReference type="ARBA" id="ARBA00022927"/>
    </source>
</evidence>
<dbReference type="GO" id="GO:0061630">
    <property type="term" value="F:ubiquitin protein ligase activity"/>
    <property type="evidence" value="ECO:0000318"/>
    <property type="project" value="GO_Central"/>
</dbReference>
<dbReference type="GO" id="GO:0032586">
    <property type="term" value="C:protein storage vacuole membrane"/>
    <property type="evidence" value="ECO:0007669"/>
    <property type="project" value="UniProtKB-SubCell"/>
</dbReference>
<dbReference type="EMBL" id="LFYR01001213">
    <property type="protein sequence ID" value="KMZ63605.1"/>
    <property type="molecule type" value="Genomic_DNA"/>
</dbReference>
<keyword evidence="21" id="KW-1185">Reference proteome</keyword>
<dbReference type="InterPro" id="IPR001841">
    <property type="entry name" value="Znf_RING"/>
</dbReference>
<dbReference type="CDD" id="cd16473">
    <property type="entry name" value="RING-H2_RNF103"/>
    <property type="match status" value="1"/>
</dbReference>
<feature type="compositionally biased region" description="Low complexity" evidence="17">
    <location>
        <begin position="352"/>
        <end position="366"/>
    </location>
</feature>
<keyword evidence="9 18" id="KW-1133">Transmembrane helix</keyword>
<dbReference type="STRING" id="29655.A0A0K9P613"/>
<evidence type="ECO:0000256" key="9">
    <source>
        <dbReference type="ARBA" id="ARBA00022989"/>
    </source>
</evidence>
<proteinExistence type="predicted"/>
<evidence type="ECO:0000256" key="13">
    <source>
        <dbReference type="ARBA" id="ARBA00046288"/>
    </source>
</evidence>
<feature type="transmembrane region" description="Helical" evidence="18">
    <location>
        <begin position="12"/>
        <end position="36"/>
    </location>
</feature>
<dbReference type="OrthoDB" id="8062037at2759"/>
<dbReference type="InterPro" id="IPR003137">
    <property type="entry name" value="PA_domain"/>
</dbReference>
<evidence type="ECO:0000256" key="17">
    <source>
        <dbReference type="SAM" id="MobiDB-lite"/>
    </source>
</evidence>
<dbReference type="GO" id="GO:0006511">
    <property type="term" value="P:ubiquitin-dependent protein catabolic process"/>
    <property type="evidence" value="ECO:0000318"/>
    <property type="project" value="GO_Central"/>
</dbReference>
<organism evidence="20 21">
    <name type="scientific">Zostera marina</name>
    <name type="common">Eelgrass</name>
    <dbReference type="NCBI Taxonomy" id="29655"/>
    <lineage>
        <taxon>Eukaryota</taxon>
        <taxon>Viridiplantae</taxon>
        <taxon>Streptophyta</taxon>
        <taxon>Embryophyta</taxon>
        <taxon>Tracheophyta</taxon>
        <taxon>Spermatophyta</taxon>
        <taxon>Magnoliopsida</taxon>
        <taxon>Liliopsida</taxon>
        <taxon>Zosteraceae</taxon>
        <taxon>Zostera</taxon>
    </lineage>
</organism>
<dbReference type="OMA" id="WILPVYE"/>
<keyword evidence="3 18" id="KW-0812">Transmembrane</keyword>
<feature type="compositionally biased region" description="Polar residues" evidence="17">
    <location>
        <begin position="395"/>
        <end position="406"/>
    </location>
</feature>
<dbReference type="FunFam" id="3.30.40.10:FF:000276">
    <property type="entry name" value="Receptor homology region transmembrane domain-and RING domain-containing protein 2"/>
    <property type="match status" value="1"/>
</dbReference>
<evidence type="ECO:0000256" key="5">
    <source>
        <dbReference type="ARBA" id="ARBA00022729"/>
    </source>
</evidence>
<dbReference type="GO" id="GO:0015031">
    <property type="term" value="P:protein transport"/>
    <property type="evidence" value="ECO:0007669"/>
    <property type="project" value="UniProtKB-KW"/>
</dbReference>
<keyword evidence="8" id="KW-0653">Protein transport</keyword>
<keyword evidence="11" id="KW-1015">Disulfide bond</keyword>
<dbReference type="AlphaFoldDB" id="A0A0K9P613"/>
<feature type="domain" description="RING-type" evidence="19">
    <location>
        <begin position="243"/>
        <end position="285"/>
    </location>
</feature>
<dbReference type="PANTHER" id="PTHR47168:SF5">
    <property type="entry name" value="RING-TYPE DOMAIN-CONTAINING PROTEIN"/>
    <property type="match status" value="1"/>
</dbReference>
<dbReference type="InterPro" id="IPR051653">
    <property type="entry name" value="E3_ligase_sorting_rcpt"/>
</dbReference>
<dbReference type="Pfam" id="PF13639">
    <property type="entry name" value="zf-RING_2"/>
    <property type="match status" value="1"/>
</dbReference>
<dbReference type="Gene3D" id="3.30.40.10">
    <property type="entry name" value="Zinc/RING finger domain, C3HC4 (zinc finger)"/>
    <property type="match status" value="1"/>
</dbReference>
<evidence type="ECO:0000256" key="15">
    <source>
        <dbReference type="ARBA" id="ARBA00060484"/>
    </source>
</evidence>
<dbReference type="InterPro" id="IPR013083">
    <property type="entry name" value="Znf_RING/FYVE/PHD"/>
</dbReference>
<dbReference type="GO" id="GO:0012505">
    <property type="term" value="C:endomembrane system"/>
    <property type="evidence" value="ECO:0007669"/>
    <property type="project" value="UniProtKB-SubCell"/>
</dbReference>